<dbReference type="InterPro" id="IPR051104">
    <property type="entry name" value="FAD_monoxygenase"/>
</dbReference>
<keyword evidence="7" id="KW-0472">Membrane</keyword>
<sequence length="494" mass="53761">MAGDETANTSQPRVAIVGGGIVGAILTVGLLRQNISVRVYERAGGFRELGAGMAFTAAARRCMTLMDPAIAEALRRCGAVSVSDDDGDDDYLRWIDGYNQHRADDPSYQKPLAQIGGNGFHGCRRDQFLDQLSKNIPDGVIGFRKHLESIEERDDGTLVLGFVDGTTAEADAVIGCDGIKSRVRQHLMGRDHPASYPQYTHKVAYRGLVPMDRAVDVLGEWKAHNFHHHVGPGAHLTHYPVANGAALNVTVFLSDPKPWPDHTAMVAAGTRDEVTAALHGWHPAVLGLVQLLPHELVKWALFDMAEFPVPRYNAGRVCIAGDAAHASSPHHGAGACLGVEDALCLSTLLGQVRKTVHVAADGTTTTRRALEAAFETFDAVRRTRTQWLVNSSRRACDLYHQPEWADPTRWIKAETCFEELRDRSYKIWHFDSDDMVRQTVAEYWKRLGGASSCEVQGCMDGTGSQKSMFTGLESKAGNTAIAAIAVDGQTLVAA</sequence>
<dbReference type="GO" id="GO:0004497">
    <property type="term" value="F:monooxygenase activity"/>
    <property type="evidence" value="ECO:0007669"/>
    <property type="project" value="UniProtKB-KW"/>
</dbReference>
<keyword evidence="3" id="KW-0285">Flavoprotein</keyword>
<evidence type="ECO:0000256" key="3">
    <source>
        <dbReference type="ARBA" id="ARBA00022630"/>
    </source>
</evidence>
<name>A0A2S4KU85_9HYPO</name>
<dbReference type="PRINTS" id="PR00420">
    <property type="entry name" value="RNGMNOXGNASE"/>
</dbReference>
<dbReference type="InterPro" id="IPR002938">
    <property type="entry name" value="FAD-bd"/>
</dbReference>
<keyword evidence="7" id="KW-1133">Transmembrane helix</keyword>
<reference evidence="9 10" key="1">
    <citation type="submission" date="2018-01" db="EMBL/GenBank/DDBJ databases">
        <title>Harnessing the power of phylogenomics to disentangle the directionality and signatures of interkingdom host jumping in the parasitic fungal genus Tolypocladium.</title>
        <authorList>
            <person name="Quandt C.A."/>
            <person name="Patterson W."/>
            <person name="Spatafora J.W."/>
        </authorList>
    </citation>
    <scope>NUCLEOTIDE SEQUENCE [LARGE SCALE GENOMIC DNA]</scope>
    <source>
        <strain evidence="9 10">NRBC 100945</strain>
    </source>
</reference>
<proteinExistence type="inferred from homology"/>
<comment type="similarity">
    <text evidence="2">Belongs to the paxM FAD-dependent monooxygenase family.</text>
</comment>
<dbReference type="InterPro" id="IPR036188">
    <property type="entry name" value="FAD/NAD-bd_sf"/>
</dbReference>
<dbReference type="Pfam" id="PF01494">
    <property type="entry name" value="FAD_binding_3"/>
    <property type="match status" value="1"/>
</dbReference>
<dbReference type="Gene3D" id="3.50.50.60">
    <property type="entry name" value="FAD/NAD(P)-binding domain"/>
    <property type="match status" value="1"/>
</dbReference>
<keyword evidence="4" id="KW-0274">FAD</keyword>
<keyword evidence="6" id="KW-0503">Monooxygenase</keyword>
<dbReference type="SUPFAM" id="SSF51905">
    <property type="entry name" value="FAD/NAD(P)-binding domain"/>
    <property type="match status" value="1"/>
</dbReference>
<comment type="cofactor">
    <cofactor evidence="1">
        <name>FAD</name>
        <dbReference type="ChEBI" id="CHEBI:57692"/>
    </cofactor>
</comment>
<feature type="transmembrane region" description="Helical" evidence="7">
    <location>
        <begin position="12"/>
        <end position="31"/>
    </location>
</feature>
<keyword evidence="10" id="KW-1185">Reference proteome</keyword>
<dbReference type="SUPFAM" id="SSF54373">
    <property type="entry name" value="FAD-linked reductases, C-terminal domain"/>
    <property type="match status" value="1"/>
</dbReference>
<dbReference type="GO" id="GO:0071949">
    <property type="term" value="F:FAD binding"/>
    <property type="evidence" value="ECO:0007669"/>
    <property type="project" value="InterPro"/>
</dbReference>
<evidence type="ECO:0000256" key="4">
    <source>
        <dbReference type="ARBA" id="ARBA00022827"/>
    </source>
</evidence>
<evidence type="ECO:0000313" key="9">
    <source>
        <dbReference type="EMBL" id="POR33731.1"/>
    </source>
</evidence>
<comment type="caution">
    <text evidence="9">The sequence shown here is derived from an EMBL/GenBank/DDBJ whole genome shotgun (WGS) entry which is preliminary data.</text>
</comment>
<keyword evidence="5" id="KW-0560">Oxidoreductase</keyword>
<dbReference type="PANTHER" id="PTHR46720">
    <property type="entry name" value="HYDROXYLASE, PUTATIVE (AFU_ORTHOLOGUE AFUA_3G01460)-RELATED"/>
    <property type="match status" value="1"/>
</dbReference>
<evidence type="ECO:0000256" key="2">
    <source>
        <dbReference type="ARBA" id="ARBA00007992"/>
    </source>
</evidence>
<dbReference type="AlphaFoldDB" id="A0A2S4KU85"/>
<dbReference type="OrthoDB" id="417877at2759"/>
<evidence type="ECO:0000256" key="7">
    <source>
        <dbReference type="SAM" id="Phobius"/>
    </source>
</evidence>
<dbReference type="STRING" id="94208.A0A2S4KU85"/>
<organism evidence="9 10">
    <name type="scientific">Tolypocladium paradoxum</name>
    <dbReference type="NCBI Taxonomy" id="94208"/>
    <lineage>
        <taxon>Eukaryota</taxon>
        <taxon>Fungi</taxon>
        <taxon>Dikarya</taxon>
        <taxon>Ascomycota</taxon>
        <taxon>Pezizomycotina</taxon>
        <taxon>Sordariomycetes</taxon>
        <taxon>Hypocreomycetidae</taxon>
        <taxon>Hypocreales</taxon>
        <taxon>Ophiocordycipitaceae</taxon>
        <taxon>Tolypocladium</taxon>
    </lineage>
</organism>
<evidence type="ECO:0000256" key="5">
    <source>
        <dbReference type="ARBA" id="ARBA00023002"/>
    </source>
</evidence>
<evidence type="ECO:0000259" key="8">
    <source>
        <dbReference type="Pfam" id="PF01494"/>
    </source>
</evidence>
<evidence type="ECO:0000256" key="1">
    <source>
        <dbReference type="ARBA" id="ARBA00001974"/>
    </source>
</evidence>
<evidence type="ECO:0000313" key="10">
    <source>
        <dbReference type="Proteomes" id="UP000237481"/>
    </source>
</evidence>
<keyword evidence="7" id="KW-0812">Transmembrane</keyword>
<gene>
    <name evidence="9" type="ORF">TPAR_06059</name>
</gene>
<dbReference type="GO" id="GO:0044550">
    <property type="term" value="P:secondary metabolite biosynthetic process"/>
    <property type="evidence" value="ECO:0007669"/>
    <property type="project" value="UniProtKB-ARBA"/>
</dbReference>
<dbReference type="FunFam" id="3.50.50.60:FF:000153">
    <property type="entry name" value="Salicylate hydroxylase, putative"/>
    <property type="match status" value="1"/>
</dbReference>
<feature type="domain" description="FAD-binding" evidence="8">
    <location>
        <begin position="13"/>
        <end position="352"/>
    </location>
</feature>
<dbReference type="PANTHER" id="PTHR46720:SF3">
    <property type="entry name" value="FAD-BINDING DOMAIN-CONTAINING PROTEIN-RELATED"/>
    <property type="match status" value="1"/>
</dbReference>
<protein>
    <submittedName>
        <fullName evidence="9">Salicylate hydroxylase</fullName>
    </submittedName>
</protein>
<dbReference type="Proteomes" id="UP000237481">
    <property type="component" value="Unassembled WGS sequence"/>
</dbReference>
<accession>A0A2S4KU85</accession>
<evidence type="ECO:0000256" key="6">
    <source>
        <dbReference type="ARBA" id="ARBA00023033"/>
    </source>
</evidence>
<dbReference type="EMBL" id="PKSG01000656">
    <property type="protein sequence ID" value="POR33731.1"/>
    <property type="molecule type" value="Genomic_DNA"/>
</dbReference>